<feature type="chain" id="PRO_5046055365" description="Lipoprotein" evidence="1">
    <location>
        <begin position="21"/>
        <end position="127"/>
    </location>
</feature>
<accession>A0ABY8NVJ3</accession>
<dbReference type="RefSeq" id="WP_026823398.1">
    <property type="nucleotide sequence ID" value="NZ_CP038620.1"/>
</dbReference>
<keyword evidence="3" id="KW-1185">Reference proteome</keyword>
<organism evidence="2 3">
    <name type="scientific">Arsenophonus nasoniae</name>
    <name type="common">son-killer infecting Nasonia vitripennis</name>
    <dbReference type="NCBI Taxonomy" id="638"/>
    <lineage>
        <taxon>Bacteria</taxon>
        <taxon>Pseudomonadati</taxon>
        <taxon>Pseudomonadota</taxon>
        <taxon>Gammaproteobacteria</taxon>
        <taxon>Enterobacterales</taxon>
        <taxon>Morganellaceae</taxon>
        <taxon>Arsenophonus</taxon>
    </lineage>
</organism>
<keyword evidence="2" id="KW-0614">Plasmid</keyword>
<dbReference type="GeneID" id="39751041"/>
<keyword evidence="1" id="KW-0732">Signal</keyword>
<evidence type="ECO:0000313" key="2">
    <source>
        <dbReference type="EMBL" id="WGM08423.1"/>
    </source>
</evidence>
<geneLocation type="plasmid" evidence="2 3">
    <name>paNv_CAN3</name>
</geneLocation>
<feature type="signal peptide" evidence="1">
    <location>
        <begin position="1"/>
        <end position="20"/>
    </location>
</feature>
<proteinExistence type="predicted"/>
<reference evidence="2" key="1">
    <citation type="submission" date="2023-04" db="EMBL/GenBank/DDBJ databases">
        <title>Genome dynamics across the evolutionary transition to endosymbiosis.</title>
        <authorList>
            <person name="Siozios S."/>
            <person name="Nadal-Jimenez P."/>
            <person name="Azagi T."/>
            <person name="Sprong H."/>
            <person name="Frost C.L."/>
            <person name="Parratt S.R."/>
            <person name="Taylor G."/>
            <person name="Brettell L."/>
            <person name="Lew K.C."/>
            <person name="Croft L."/>
            <person name="King K.C."/>
            <person name="Brockhurst M.A."/>
            <person name="Hypsa V."/>
            <person name="Novakova E."/>
            <person name="Darby A.C."/>
            <person name="Hurst G.D.D."/>
        </authorList>
    </citation>
    <scope>NUCLEOTIDE SEQUENCE</scope>
    <source>
        <strain evidence="2">ANv_CAN</strain>
        <plasmid evidence="2">paNv_CAN3</plasmid>
    </source>
</reference>
<evidence type="ECO:0008006" key="4">
    <source>
        <dbReference type="Google" id="ProtNLM"/>
    </source>
</evidence>
<sequence length="127" mass="14054">MKKTKLILLFILLCAGIGAATVEDYSQKQGTKGYTYKDLTAYKQSCPECMSVVNDIIQIRSRVCGQTLSPDDVIVTDALYGYLNSVKHMVGASVYSKVLRLVVAENDCGNSENWANKVQKKIELILN</sequence>
<gene>
    <name evidence="2" type="ORF">QE258_23625</name>
</gene>
<dbReference type="EMBL" id="CP123526">
    <property type="protein sequence ID" value="WGM08423.1"/>
    <property type="molecule type" value="Genomic_DNA"/>
</dbReference>
<protein>
    <recommendedName>
        <fullName evidence="4">Lipoprotein</fullName>
    </recommendedName>
</protein>
<name>A0ABY8NVJ3_9GAMM</name>
<evidence type="ECO:0000256" key="1">
    <source>
        <dbReference type="SAM" id="SignalP"/>
    </source>
</evidence>
<dbReference type="Proteomes" id="UP001177592">
    <property type="component" value="Plasmid paNv_CAN3"/>
</dbReference>
<evidence type="ECO:0000313" key="3">
    <source>
        <dbReference type="Proteomes" id="UP001177592"/>
    </source>
</evidence>